<accession>A0A7Y2W8P1</accession>
<protein>
    <submittedName>
        <fullName evidence="2">Uncharacterized protein</fullName>
    </submittedName>
</protein>
<proteinExistence type="predicted"/>
<name>A0A7Y2W8P1_9HYPH</name>
<gene>
    <name evidence="2" type="ORF">HLI17_29930</name>
</gene>
<evidence type="ECO:0000313" key="2">
    <source>
        <dbReference type="EMBL" id="NNH67428.1"/>
    </source>
</evidence>
<keyword evidence="1" id="KW-0472">Membrane</keyword>
<reference evidence="2 3" key="1">
    <citation type="submission" date="2020-04" db="EMBL/GenBank/DDBJ databases">
        <title>Rhizobium bacterial biofertilizers improve the content of phenolic compounds of Lactuca sativa L. under non-saline and saline-stress conditions.</title>
        <authorList>
            <person name="Ayuso-Calles M."/>
            <person name="Garcia-Estevez I."/>
            <person name="Jimenez-Gomez A."/>
            <person name="Flores-Felix J.D."/>
            <person name="Escribano-Bailon M."/>
            <person name="Rivas R."/>
        </authorList>
    </citation>
    <scope>NUCLEOTIDE SEQUENCE [LARGE SCALE GENOMIC DNA]</scope>
    <source>
        <strain evidence="2 3">GPTR02</strain>
    </source>
</reference>
<evidence type="ECO:0000256" key="1">
    <source>
        <dbReference type="SAM" id="Phobius"/>
    </source>
</evidence>
<dbReference type="Proteomes" id="UP000530654">
    <property type="component" value="Unassembled WGS sequence"/>
</dbReference>
<feature type="transmembrane region" description="Helical" evidence="1">
    <location>
        <begin position="93"/>
        <end position="115"/>
    </location>
</feature>
<comment type="caution">
    <text evidence="2">The sequence shown here is derived from an EMBL/GenBank/DDBJ whole genome shotgun (WGS) entry which is preliminary data.</text>
</comment>
<dbReference type="AlphaFoldDB" id="A0A7Y2W8P1"/>
<sequence>MPDMVTSSFSGLILSMFEKAEYTQGYIAEVDEEEFLRFHQGPHGRLDTDAVAGLVWHRTHFNHEVWEEFERLAMTFHKDISYLRYMMLDVSSFYARLIVAILFLSGFAILSVPTVRTFISIGSSLLVPTM</sequence>
<evidence type="ECO:0000313" key="3">
    <source>
        <dbReference type="Proteomes" id="UP000530654"/>
    </source>
</evidence>
<keyword evidence="1" id="KW-1133">Transmembrane helix</keyword>
<organism evidence="2 3">
    <name type="scientific">Rhizobium laguerreae</name>
    <dbReference type="NCBI Taxonomy" id="1076926"/>
    <lineage>
        <taxon>Bacteria</taxon>
        <taxon>Pseudomonadati</taxon>
        <taxon>Pseudomonadota</taxon>
        <taxon>Alphaproteobacteria</taxon>
        <taxon>Hyphomicrobiales</taxon>
        <taxon>Rhizobiaceae</taxon>
        <taxon>Rhizobium/Agrobacterium group</taxon>
        <taxon>Rhizobium</taxon>
    </lineage>
</organism>
<dbReference type="EMBL" id="JABEQY010000039">
    <property type="protein sequence ID" value="NNH67428.1"/>
    <property type="molecule type" value="Genomic_DNA"/>
</dbReference>
<keyword evidence="1" id="KW-0812">Transmembrane</keyword>